<dbReference type="Proteomes" id="UP000237000">
    <property type="component" value="Unassembled WGS sequence"/>
</dbReference>
<feature type="region of interest" description="Disordered" evidence="1">
    <location>
        <begin position="40"/>
        <end position="61"/>
    </location>
</feature>
<name>A0A2P5F622_TREOI</name>
<protein>
    <submittedName>
        <fullName evidence="2">Uncharacterized protein</fullName>
    </submittedName>
</protein>
<dbReference type="EMBL" id="JXTC01000060">
    <property type="protein sequence ID" value="PON93238.1"/>
    <property type="molecule type" value="Genomic_DNA"/>
</dbReference>
<feature type="compositionally biased region" description="Pro residues" evidence="1">
    <location>
        <begin position="47"/>
        <end position="61"/>
    </location>
</feature>
<keyword evidence="3" id="KW-1185">Reference proteome</keyword>
<accession>A0A2P5F622</accession>
<sequence length="84" mass="9234">MGNRFSRTSSSAAVPYPATYDLTLYEGHYYYPSPPNKGYSYGSEAPAPSPPPQNRRPLALPPPAVMNCDVAAERYGGFVISEYR</sequence>
<dbReference type="InParanoid" id="A0A2P5F622"/>
<organism evidence="2 3">
    <name type="scientific">Trema orientale</name>
    <name type="common">Charcoal tree</name>
    <name type="synonym">Celtis orientalis</name>
    <dbReference type="NCBI Taxonomy" id="63057"/>
    <lineage>
        <taxon>Eukaryota</taxon>
        <taxon>Viridiplantae</taxon>
        <taxon>Streptophyta</taxon>
        <taxon>Embryophyta</taxon>
        <taxon>Tracheophyta</taxon>
        <taxon>Spermatophyta</taxon>
        <taxon>Magnoliopsida</taxon>
        <taxon>eudicotyledons</taxon>
        <taxon>Gunneridae</taxon>
        <taxon>Pentapetalae</taxon>
        <taxon>rosids</taxon>
        <taxon>fabids</taxon>
        <taxon>Rosales</taxon>
        <taxon>Cannabaceae</taxon>
        <taxon>Trema</taxon>
    </lineage>
</organism>
<proteinExistence type="predicted"/>
<evidence type="ECO:0000256" key="1">
    <source>
        <dbReference type="SAM" id="MobiDB-lite"/>
    </source>
</evidence>
<dbReference type="AlphaFoldDB" id="A0A2P5F622"/>
<evidence type="ECO:0000313" key="3">
    <source>
        <dbReference type="Proteomes" id="UP000237000"/>
    </source>
</evidence>
<gene>
    <name evidence="2" type="ORF">TorRG33x02_111440</name>
</gene>
<comment type="caution">
    <text evidence="2">The sequence shown here is derived from an EMBL/GenBank/DDBJ whole genome shotgun (WGS) entry which is preliminary data.</text>
</comment>
<reference evidence="3" key="1">
    <citation type="submission" date="2016-06" db="EMBL/GenBank/DDBJ databases">
        <title>Parallel loss of symbiosis genes in relatives of nitrogen-fixing non-legume Parasponia.</title>
        <authorList>
            <person name="Van Velzen R."/>
            <person name="Holmer R."/>
            <person name="Bu F."/>
            <person name="Rutten L."/>
            <person name="Van Zeijl A."/>
            <person name="Liu W."/>
            <person name="Santuari L."/>
            <person name="Cao Q."/>
            <person name="Sharma T."/>
            <person name="Shen D."/>
            <person name="Roswanjaya Y."/>
            <person name="Wardhani T."/>
            <person name="Kalhor M.S."/>
            <person name="Jansen J."/>
            <person name="Van den Hoogen J."/>
            <person name="Gungor B."/>
            <person name="Hartog M."/>
            <person name="Hontelez J."/>
            <person name="Verver J."/>
            <person name="Yang W.-C."/>
            <person name="Schijlen E."/>
            <person name="Repin R."/>
            <person name="Schilthuizen M."/>
            <person name="Schranz E."/>
            <person name="Heidstra R."/>
            <person name="Miyata K."/>
            <person name="Fedorova E."/>
            <person name="Kohlen W."/>
            <person name="Bisseling T."/>
            <person name="Smit S."/>
            <person name="Geurts R."/>
        </authorList>
    </citation>
    <scope>NUCLEOTIDE SEQUENCE [LARGE SCALE GENOMIC DNA]</scope>
    <source>
        <strain evidence="3">cv. RG33-2</strain>
    </source>
</reference>
<evidence type="ECO:0000313" key="2">
    <source>
        <dbReference type="EMBL" id="PON93238.1"/>
    </source>
</evidence>